<evidence type="ECO:0000313" key="2">
    <source>
        <dbReference type="EMBL" id="QHD51353.1"/>
    </source>
</evidence>
<comment type="similarity">
    <text evidence="1">Belongs to the UPF0311 family.</text>
</comment>
<dbReference type="InterPro" id="IPR020915">
    <property type="entry name" value="UPF0311"/>
</dbReference>
<dbReference type="HAMAP" id="MF_00775">
    <property type="entry name" value="UPF0311"/>
    <property type="match status" value="1"/>
</dbReference>
<dbReference type="AlphaFoldDB" id="A0A857GPT0"/>
<dbReference type="Pfam" id="PF11578">
    <property type="entry name" value="DUF3237"/>
    <property type="match status" value="1"/>
</dbReference>
<evidence type="ECO:0000256" key="1">
    <source>
        <dbReference type="HAMAP-Rule" id="MF_00775"/>
    </source>
</evidence>
<accession>A0A857GPT0</accession>
<sequence length="158" mass="17601">MSHDASKRVPTPTFIARLTVDIDAPLELGENAQGKRRFIAITGGEVFGERLSGVVLPGGGDWQTLRADGVAELHARYFLETDSGERIEVENTGFRHGSAAVMQRLQRGEPVAPDEYYFHTTPRFYTSSPDYAWLTRTIFIGAAERTRENVLIDLFAVN</sequence>
<dbReference type="Gene3D" id="2.40.160.20">
    <property type="match status" value="1"/>
</dbReference>
<evidence type="ECO:0000313" key="3">
    <source>
        <dbReference type="Proteomes" id="UP000463949"/>
    </source>
</evidence>
<organism evidence="2 3">
    <name type="scientific">Vreelandella aquamarina</name>
    <dbReference type="NCBI Taxonomy" id="77097"/>
    <lineage>
        <taxon>Bacteria</taxon>
        <taxon>Pseudomonadati</taxon>
        <taxon>Pseudomonadota</taxon>
        <taxon>Gammaproteobacteria</taxon>
        <taxon>Oceanospirillales</taxon>
        <taxon>Halomonadaceae</taxon>
        <taxon>Vreelandella</taxon>
    </lineage>
</organism>
<dbReference type="OrthoDB" id="5294829at2"/>
<dbReference type="RefSeq" id="WP_159343565.1">
    <property type="nucleotide sequence ID" value="NZ_CP024621.1"/>
</dbReference>
<reference evidence="2 3" key="1">
    <citation type="submission" date="2017-10" db="EMBL/GenBank/DDBJ databases">
        <title>Coral associated bacteria.</title>
        <authorList>
            <person name="Wang X."/>
        </authorList>
    </citation>
    <scope>NUCLEOTIDE SEQUENCE [LARGE SCALE GENOMIC DNA]</scope>
    <source>
        <strain evidence="2 3">SCSIO 43005</strain>
    </source>
</reference>
<dbReference type="KEGG" id="hmd:CTT34_17580"/>
<dbReference type="Proteomes" id="UP000463949">
    <property type="component" value="Chromosome"/>
</dbReference>
<gene>
    <name evidence="2" type="ORF">CTT34_17580</name>
</gene>
<protein>
    <recommendedName>
        <fullName evidence="1">UPF0311 protein CTT34_17580</fullName>
    </recommendedName>
</protein>
<dbReference type="PANTHER" id="PTHR37315:SF1">
    <property type="entry name" value="UPF0311 PROTEIN BLR7842"/>
    <property type="match status" value="1"/>
</dbReference>
<proteinExistence type="inferred from homology"/>
<dbReference type="PANTHER" id="PTHR37315">
    <property type="entry name" value="UPF0311 PROTEIN BLR7842"/>
    <property type="match status" value="1"/>
</dbReference>
<name>A0A857GPT0_9GAMM</name>
<dbReference type="EMBL" id="CP024621">
    <property type="protein sequence ID" value="QHD51353.1"/>
    <property type="molecule type" value="Genomic_DNA"/>
</dbReference>